<evidence type="ECO:0000256" key="1">
    <source>
        <dbReference type="ARBA" id="ARBA00004651"/>
    </source>
</evidence>
<evidence type="ECO:0000256" key="6">
    <source>
        <dbReference type="SAM" id="Phobius"/>
    </source>
</evidence>
<reference evidence="9" key="1">
    <citation type="submission" date="2018-04" db="EMBL/GenBank/DDBJ databases">
        <authorList>
            <person name="Liu S."/>
            <person name="Wang Z."/>
            <person name="Li J."/>
        </authorList>
    </citation>
    <scope>NUCLEOTIDE SEQUENCE [LARGE SCALE GENOMIC DNA]</scope>
    <source>
        <strain evidence="9">2189</strain>
    </source>
</reference>
<dbReference type="Pfam" id="PF02687">
    <property type="entry name" value="FtsX"/>
    <property type="match status" value="1"/>
</dbReference>
<sequence length="194" mass="20672">MPPKAVPSWCTAPIKSCSMAVPLLCSKWGGNMKTLTPTTAYRRELKTTARPYLGGLIVTAVVVGALVGTILYVAFSEGGADDMKQGMVNLSSIAVFPAIFGVRLAHQSFIRDHSSTLGALRNLGVSDGFFRRHLLVQALILAGLASVSAVVLGRLIVRPLLSLVFWGSLRTFRTPGALPYRSFGLHLSSSAPCT</sequence>
<organism evidence="8 9">
    <name type="scientific">Corynebacterium yudongzhengii</name>
    <dbReference type="NCBI Taxonomy" id="2080740"/>
    <lineage>
        <taxon>Bacteria</taxon>
        <taxon>Bacillati</taxon>
        <taxon>Actinomycetota</taxon>
        <taxon>Actinomycetes</taxon>
        <taxon>Mycobacteriales</taxon>
        <taxon>Corynebacteriaceae</taxon>
        <taxon>Corynebacterium</taxon>
    </lineage>
</organism>
<keyword evidence="4 6" id="KW-1133">Transmembrane helix</keyword>
<keyword evidence="3 6" id="KW-0812">Transmembrane</keyword>
<gene>
    <name evidence="8" type="ORF">DF222_03030</name>
</gene>
<feature type="transmembrane region" description="Helical" evidence="6">
    <location>
        <begin position="52"/>
        <end position="75"/>
    </location>
</feature>
<keyword evidence="2" id="KW-1003">Cell membrane</keyword>
<comment type="subcellular location">
    <subcellularLocation>
        <location evidence="1">Cell membrane</location>
        <topology evidence="1">Multi-pass membrane protein</topology>
    </subcellularLocation>
</comment>
<evidence type="ECO:0000256" key="4">
    <source>
        <dbReference type="ARBA" id="ARBA00022989"/>
    </source>
</evidence>
<evidence type="ECO:0000256" key="3">
    <source>
        <dbReference type="ARBA" id="ARBA00022692"/>
    </source>
</evidence>
<evidence type="ECO:0000313" key="9">
    <source>
        <dbReference type="Proteomes" id="UP000244989"/>
    </source>
</evidence>
<dbReference type="AlphaFoldDB" id="A0A2U1T8I5"/>
<dbReference type="EMBL" id="QEEZ01000004">
    <property type="protein sequence ID" value="PWC02321.1"/>
    <property type="molecule type" value="Genomic_DNA"/>
</dbReference>
<feature type="domain" description="ABC3 transporter permease C-terminal" evidence="7">
    <location>
        <begin position="91"/>
        <end position="185"/>
    </location>
</feature>
<evidence type="ECO:0000256" key="2">
    <source>
        <dbReference type="ARBA" id="ARBA00022475"/>
    </source>
</evidence>
<keyword evidence="9" id="KW-1185">Reference proteome</keyword>
<name>A0A2U1T8I5_9CORY</name>
<feature type="transmembrane region" description="Helical" evidence="6">
    <location>
        <begin position="87"/>
        <end position="105"/>
    </location>
</feature>
<dbReference type="KEGG" id="cyz:C3B44_05810"/>
<comment type="caution">
    <text evidence="8">The sequence shown here is derived from an EMBL/GenBank/DDBJ whole genome shotgun (WGS) entry which is preliminary data.</text>
</comment>
<evidence type="ECO:0000313" key="8">
    <source>
        <dbReference type="EMBL" id="PWC02321.1"/>
    </source>
</evidence>
<accession>A0A2U1T8I5</accession>
<dbReference type="InterPro" id="IPR003838">
    <property type="entry name" value="ABC3_permease_C"/>
</dbReference>
<evidence type="ECO:0000259" key="7">
    <source>
        <dbReference type="Pfam" id="PF02687"/>
    </source>
</evidence>
<evidence type="ECO:0000256" key="5">
    <source>
        <dbReference type="ARBA" id="ARBA00023136"/>
    </source>
</evidence>
<dbReference type="Proteomes" id="UP000244989">
    <property type="component" value="Unassembled WGS sequence"/>
</dbReference>
<keyword evidence="5 6" id="KW-0472">Membrane</keyword>
<proteinExistence type="predicted"/>
<dbReference type="GO" id="GO:0005886">
    <property type="term" value="C:plasma membrane"/>
    <property type="evidence" value="ECO:0007669"/>
    <property type="project" value="UniProtKB-SubCell"/>
</dbReference>
<protein>
    <recommendedName>
        <fullName evidence="7">ABC3 transporter permease C-terminal domain-containing protein</fullName>
    </recommendedName>
</protein>
<feature type="transmembrane region" description="Helical" evidence="6">
    <location>
        <begin position="134"/>
        <end position="157"/>
    </location>
</feature>